<evidence type="ECO:0000256" key="9">
    <source>
        <dbReference type="ARBA" id="ARBA00066388"/>
    </source>
</evidence>
<dbReference type="InterPro" id="IPR027417">
    <property type="entry name" value="P-loop_NTPase"/>
</dbReference>
<dbReference type="InterPro" id="IPR003439">
    <property type="entry name" value="ABC_transporter-like_ATP-bd"/>
</dbReference>
<evidence type="ECO:0000256" key="1">
    <source>
        <dbReference type="ARBA" id="ARBA00022448"/>
    </source>
</evidence>
<organism evidence="12 13">
    <name type="scientific">Ornithinimicrobium tianjinense</name>
    <dbReference type="NCBI Taxonomy" id="1195761"/>
    <lineage>
        <taxon>Bacteria</taxon>
        <taxon>Bacillati</taxon>
        <taxon>Actinomycetota</taxon>
        <taxon>Actinomycetes</taxon>
        <taxon>Micrococcales</taxon>
        <taxon>Ornithinimicrobiaceae</taxon>
        <taxon>Ornithinimicrobium</taxon>
    </lineage>
</organism>
<evidence type="ECO:0000256" key="3">
    <source>
        <dbReference type="ARBA" id="ARBA00022496"/>
    </source>
</evidence>
<dbReference type="PANTHER" id="PTHR42781:SF4">
    <property type="entry name" value="SPERMIDINE_PUTRESCINE IMPORT ATP-BINDING PROTEIN POTA"/>
    <property type="match status" value="1"/>
</dbReference>
<dbReference type="SMART" id="SM00382">
    <property type="entry name" value="AAA"/>
    <property type="match status" value="1"/>
</dbReference>
<evidence type="ECO:0000313" key="12">
    <source>
        <dbReference type="EMBL" id="GGF58718.1"/>
    </source>
</evidence>
<dbReference type="EMBL" id="BMEM01000005">
    <property type="protein sequence ID" value="GGF58718.1"/>
    <property type="molecule type" value="Genomic_DNA"/>
</dbReference>
<feature type="region of interest" description="Disordered" evidence="10">
    <location>
        <begin position="253"/>
        <end position="296"/>
    </location>
</feature>
<name>A0A917F8Z2_9MICO</name>
<evidence type="ECO:0000313" key="13">
    <source>
        <dbReference type="Proteomes" id="UP000605670"/>
    </source>
</evidence>
<accession>A0A917F8Z2</accession>
<dbReference type="Proteomes" id="UP000605670">
    <property type="component" value="Unassembled WGS sequence"/>
</dbReference>
<dbReference type="CDD" id="cd03259">
    <property type="entry name" value="ABC_Carb_Solutes_like"/>
    <property type="match status" value="1"/>
</dbReference>
<dbReference type="InterPro" id="IPR017871">
    <property type="entry name" value="ABC_transporter-like_CS"/>
</dbReference>
<reference evidence="12" key="2">
    <citation type="submission" date="2020-09" db="EMBL/GenBank/DDBJ databases">
        <authorList>
            <person name="Sun Q."/>
            <person name="Zhou Y."/>
        </authorList>
    </citation>
    <scope>NUCLEOTIDE SEQUENCE</scope>
    <source>
        <strain evidence="12">CGMCC 1.12160</strain>
    </source>
</reference>
<keyword evidence="1" id="KW-0813">Transport</keyword>
<evidence type="ECO:0000256" key="5">
    <source>
        <dbReference type="ARBA" id="ARBA00022840"/>
    </source>
</evidence>
<evidence type="ECO:0000256" key="6">
    <source>
        <dbReference type="ARBA" id="ARBA00023004"/>
    </source>
</evidence>
<dbReference type="GO" id="GO:0015418">
    <property type="term" value="F:ABC-type quaternary ammonium compound transporting activity"/>
    <property type="evidence" value="ECO:0007669"/>
    <property type="project" value="UniProtKB-EC"/>
</dbReference>
<keyword evidence="13" id="KW-1185">Reference proteome</keyword>
<dbReference type="GO" id="GO:0015408">
    <property type="term" value="F:ABC-type ferric iron transporter activity"/>
    <property type="evidence" value="ECO:0007669"/>
    <property type="project" value="InterPro"/>
</dbReference>
<dbReference type="GO" id="GO:0016887">
    <property type="term" value="F:ATP hydrolysis activity"/>
    <property type="evidence" value="ECO:0007669"/>
    <property type="project" value="InterPro"/>
</dbReference>
<protein>
    <recommendedName>
        <fullName evidence="9">ABC-type quaternary amine transporter</fullName>
        <ecNumber evidence="9">7.6.2.9</ecNumber>
    </recommendedName>
</protein>
<keyword evidence="3" id="KW-0410">Iron transport</keyword>
<gene>
    <name evidence="12" type="ORF">GCM10011366_28200</name>
</gene>
<dbReference type="GO" id="GO:0016020">
    <property type="term" value="C:membrane"/>
    <property type="evidence" value="ECO:0007669"/>
    <property type="project" value="InterPro"/>
</dbReference>
<evidence type="ECO:0000256" key="8">
    <source>
        <dbReference type="ARBA" id="ARBA00023136"/>
    </source>
</evidence>
<dbReference type="AlphaFoldDB" id="A0A917F8Z2"/>
<dbReference type="PROSITE" id="PS50893">
    <property type="entry name" value="ABC_TRANSPORTER_2"/>
    <property type="match status" value="1"/>
</dbReference>
<feature type="compositionally biased region" description="Pro residues" evidence="10">
    <location>
        <begin position="283"/>
        <end position="293"/>
    </location>
</feature>
<evidence type="ECO:0000256" key="10">
    <source>
        <dbReference type="SAM" id="MobiDB-lite"/>
    </source>
</evidence>
<dbReference type="Pfam" id="PF00005">
    <property type="entry name" value="ABC_tran"/>
    <property type="match status" value="1"/>
</dbReference>
<dbReference type="InterPro" id="IPR003593">
    <property type="entry name" value="AAA+_ATPase"/>
</dbReference>
<evidence type="ECO:0000256" key="7">
    <source>
        <dbReference type="ARBA" id="ARBA00023065"/>
    </source>
</evidence>
<keyword evidence="5" id="KW-0067">ATP-binding</keyword>
<evidence type="ECO:0000256" key="2">
    <source>
        <dbReference type="ARBA" id="ARBA00022475"/>
    </source>
</evidence>
<feature type="domain" description="ABC transporter" evidence="11">
    <location>
        <begin position="4"/>
        <end position="234"/>
    </location>
</feature>
<dbReference type="PANTHER" id="PTHR42781">
    <property type="entry name" value="SPERMIDINE/PUTRESCINE IMPORT ATP-BINDING PROTEIN POTA"/>
    <property type="match status" value="1"/>
</dbReference>
<keyword evidence="4" id="KW-0547">Nucleotide-binding</keyword>
<comment type="caution">
    <text evidence="12">The sequence shown here is derived from an EMBL/GenBank/DDBJ whole genome shotgun (WGS) entry which is preliminary data.</text>
</comment>
<dbReference type="SUPFAM" id="SSF52540">
    <property type="entry name" value="P-loop containing nucleoside triphosphate hydrolases"/>
    <property type="match status" value="1"/>
</dbReference>
<reference evidence="12" key="1">
    <citation type="journal article" date="2014" name="Int. J. Syst. Evol. Microbiol.">
        <title>Complete genome sequence of Corynebacterium casei LMG S-19264T (=DSM 44701T), isolated from a smear-ripened cheese.</title>
        <authorList>
            <consortium name="US DOE Joint Genome Institute (JGI-PGF)"/>
            <person name="Walter F."/>
            <person name="Albersmeier A."/>
            <person name="Kalinowski J."/>
            <person name="Ruckert C."/>
        </authorList>
    </citation>
    <scope>NUCLEOTIDE SEQUENCE</scope>
    <source>
        <strain evidence="12">CGMCC 1.12160</strain>
    </source>
</reference>
<dbReference type="PROSITE" id="PS00211">
    <property type="entry name" value="ABC_TRANSPORTER_1"/>
    <property type="match status" value="1"/>
</dbReference>
<evidence type="ECO:0000256" key="4">
    <source>
        <dbReference type="ARBA" id="ARBA00022741"/>
    </source>
</evidence>
<sequence>MRVLQCDDVTVRFGATVAVDDVSLTVDEGSVLAVLGPSGCGKSTLLRAVAGLEPLAGGRIAWDGRDLAGVPTHERGFALMFQDGQLFAHASVADNIGYSLRLRRVPAAQRRRRVDELLELVGLPGYAARRPATLSGGEQQRVALARALAAEPALLLLDEPLSALDRSLRERLAGDLREILVATRTTAVLVTHDHDEAFTIADRMAVMLAGRVVQEGSTAEVWRAPTTREVAEFIGYETFLTGDAADLVRAATTTTPPATTPPPTGQALVPPATDTPPTGQALVPPPSAPPPTGQPLVPDRTGVLAVRRSGFRLDPHGPLRGVVRRAVAVSDAVHLTVDVEGVGEVAALGDDPSAQLEGREVRLQIEPRGTAYLI</sequence>
<keyword evidence="6" id="KW-0408">Iron</keyword>
<keyword evidence="8" id="KW-0472">Membrane</keyword>
<dbReference type="FunFam" id="3.40.50.300:FF:000425">
    <property type="entry name" value="Probable ABC transporter, ATP-binding subunit"/>
    <property type="match status" value="1"/>
</dbReference>
<dbReference type="GO" id="GO:0005524">
    <property type="term" value="F:ATP binding"/>
    <property type="evidence" value="ECO:0007669"/>
    <property type="project" value="UniProtKB-KW"/>
</dbReference>
<keyword evidence="7" id="KW-0406">Ion transport</keyword>
<evidence type="ECO:0000259" key="11">
    <source>
        <dbReference type="PROSITE" id="PS50893"/>
    </source>
</evidence>
<dbReference type="EC" id="7.6.2.9" evidence="9"/>
<dbReference type="Gene3D" id="3.40.50.300">
    <property type="entry name" value="P-loop containing nucleotide triphosphate hydrolases"/>
    <property type="match status" value="1"/>
</dbReference>
<keyword evidence="2" id="KW-1003">Cell membrane</keyword>
<dbReference type="InterPro" id="IPR015853">
    <property type="entry name" value="ABC_transpr_FbpC"/>
</dbReference>
<proteinExistence type="predicted"/>
<dbReference type="InterPro" id="IPR050093">
    <property type="entry name" value="ABC_SmlMolc_Importer"/>
</dbReference>